<feature type="signal peptide" evidence="6">
    <location>
        <begin position="1"/>
        <end position="21"/>
    </location>
</feature>
<reference evidence="8" key="1">
    <citation type="submission" date="2025-08" db="UniProtKB">
        <authorList>
            <consortium name="RefSeq"/>
        </authorList>
    </citation>
    <scope>IDENTIFICATION</scope>
    <source>
        <tissue evidence="8">Total insect</tissue>
    </source>
</reference>
<feature type="chain" id="PRO_5027785182" description="Hyaluronidase" evidence="6">
    <location>
        <begin position="22"/>
        <end position="541"/>
    </location>
</feature>
<keyword evidence="7" id="KW-1185">Reference proteome</keyword>
<keyword evidence="6" id="KW-0732">Signal</keyword>
<sequence length="541" mass="59629">MTPSVVFATLLLQAMLLACSGAPADVDNNIYPLQGSPPPDLGPQRPHGQFPPSAGPPYVVDLGPQRPHGQSPPNDAVVEVKALAGGTGPHRPAGPRDPNLTPNDDLSKAQSDPGWRPVRRPSVDLGPHRPAGMTDPNGPPGSNGPVDLGPQRPSGQFPPGAPRPTPRPQQDAVQDDDSAASGFRVYWNVPSFMCHKHGYPFSNLSGRYGMVQNEDDVFRGTKITILYDPGLFPALVDNDGSVIARNGGVPQEGNLELHLQRLKASIEDQVPVDFDGLGVIDFEAWRPVWAQNFGTLRAYQSYSVEVERARSPTASNSTLTARATRRFEAAAKVFFLRSLALAQQIRPNGRWGYYAFPYCFNSNDDNFDCSDNLRTQNSQIQWLFNASTALFPSVYLSQSGRDRDAEFLFIQAKLKEAKRVAQGRNVVYPYLWYRYRDASFLSDDDLRSSLALPRALGFAGAIMWGSSGDMNTASKCQTLNTQLEDRLGPEIREYSVTLSNQAVREYVQKRNESATASRSRAQDEIQFSDQRPLYPLQYSTL</sequence>
<proteinExistence type="inferred from homology"/>
<keyword evidence="2" id="KW-1015">Disulfide bond</keyword>
<dbReference type="InterPro" id="IPR013785">
    <property type="entry name" value="Aldolase_TIM"/>
</dbReference>
<dbReference type="Gene3D" id="3.20.20.70">
    <property type="entry name" value="Aldolase class I"/>
    <property type="match status" value="1"/>
</dbReference>
<accession>A0A6P8Y6L9</accession>
<evidence type="ECO:0000256" key="2">
    <source>
        <dbReference type="ARBA" id="ARBA00023157"/>
    </source>
</evidence>
<dbReference type="InterPro" id="IPR017853">
    <property type="entry name" value="GH"/>
</dbReference>
<comment type="catalytic activity">
    <reaction evidence="4">
        <text>Random hydrolysis of (1-&gt;4)-linkages between N-acetyl-beta-D-glucosamine and D-glucuronate residues in hyaluronate.</text>
        <dbReference type="EC" id="3.2.1.35"/>
    </reaction>
</comment>
<evidence type="ECO:0000256" key="3">
    <source>
        <dbReference type="ARBA" id="ARBA00023180"/>
    </source>
</evidence>
<dbReference type="SUPFAM" id="SSF51445">
    <property type="entry name" value="(Trans)glycosidases"/>
    <property type="match status" value="1"/>
</dbReference>
<evidence type="ECO:0000313" key="7">
    <source>
        <dbReference type="Proteomes" id="UP000515158"/>
    </source>
</evidence>
<dbReference type="PRINTS" id="PR00847">
    <property type="entry name" value="HYALURONDASE"/>
</dbReference>
<dbReference type="InterPro" id="IPR001329">
    <property type="entry name" value="Venom_Hyaluronidase"/>
</dbReference>
<keyword evidence="4" id="KW-0326">Glycosidase</keyword>
<dbReference type="GeneID" id="117641770"/>
<dbReference type="GO" id="GO:0030214">
    <property type="term" value="P:hyaluronan catabolic process"/>
    <property type="evidence" value="ECO:0007669"/>
    <property type="project" value="TreeGrafter"/>
</dbReference>
<feature type="region of interest" description="Disordered" evidence="5">
    <location>
        <begin position="30"/>
        <end position="178"/>
    </location>
</feature>
<dbReference type="GO" id="GO:0006952">
    <property type="term" value="P:defense response"/>
    <property type="evidence" value="ECO:0007669"/>
    <property type="project" value="InterPro"/>
</dbReference>
<keyword evidence="3" id="KW-0325">Glycoprotein</keyword>
<dbReference type="GO" id="GO:0005975">
    <property type="term" value="P:carbohydrate metabolic process"/>
    <property type="evidence" value="ECO:0007669"/>
    <property type="project" value="InterPro"/>
</dbReference>
<evidence type="ECO:0000256" key="4">
    <source>
        <dbReference type="RuleBase" id="RU610713"/>
    </source>
</evidence>
<dbReference type="OrthoDB" id="5796153at2759"/>
<feature type="compositionally biased region" description="Polar residues" evidence="5">
    <location>
        <begin position="100"/>
        <end position="110"/>
    </location>
</feature>
<dbReference type="PRINTS" id="PR00846">
    <property type="entry name" value="GLHYDRLASE56"/>
</dbReference>
<dbReference type="KEGG" id="tpal:117641770"/>
<dbReference type="PANTHER" id="PTHR11769">
    <property type="entry name" value="HYALURONIDASE"/>
    <property type="match status" value="1"/>
</dbReference>
<evidence type="ECO:0000313" key="8">
    <source>
        <dbReference type="RefSeq" id="XP_034235278.1"/>
    </source>
</evidence>
<gene>
    <name evidence="8" type="primary">LOC117641770</name>
</gene>
<evidence type="ECO:0000256" key="5">
    <source>
        <dbReference type="SAM" id="MobiDB-lite"/>
    </source>
</evidence>
<protein>
    <recommendedName>
        <fullName evidence="4">Hyaluronidase</fullName>
        <ecNumber evidence="4">3.2.1.35</ecNumber>
    </recommendedName>
</protein>
<dbReference type="InParanoid" id="A0A6P8Y6L9"/>
<dbReference type="EC" id="3.2.1.35" evidence="4"/>
<dbReference type="GO" id="GO:0004415">
    <property type="term" value="F:hyalurononglucosaminidase activity"/>
    <property type="evidence" value="ECO:0007669"/>
    <property type="project" value="UniProtKB-UniRule"/>
</dbReference>
<dbReference type="AlphaFoldDB" id="A0A6P8Y6L9"/>
<dbReference type="PANTHER" id="PTHR11769:SF35">
    <property type="entry name" value="HYALURONIDASE"/>
    <property type="match status" value="1"/>
</dbReference>
<dbReference type="RefSeq" id="XP_034235278.1">
    <property type="nucleotide sequence ID" value="XM_034379387.1"/>
</dbReference>
<dbReference type="Proteomes" id="UP000515158">
    <property type="component" value="Unplaced"/>
</dbReference>
<comment type="similarity">
    <text evidence="1 4">Belongs to the glycosyl hydrolase 56 family.</text>
</comment>
<evidence type="ECO:0000256" key="1">
    <source>
        <dbReference type="ARBA" id="ARBA00008871"/>
    </source>
</evidence>
<organism evidence="8">
    <name type="scientific">Thrips palmi</name>
    <name type="common">Melon thrips</name>
    <dbReference type="NCBI Taxonomy" id="161013"/>
    <lineage>
        <taxon>Eukaryota</taxon>
        <taxon>Metazoa</taxon>
        <taxon>Ecdysozoa</taxon>
        <taxon>Arthropoda</taxon>
        <taxon>Hexapoda</taxon>
        <taxon>Insecta</taxon>
        <taxon>Pterygota</taxon>
        <taxon>Neoptera</taxon>
        <taxon>Paraneoptera</taxon>
        <taxon>Thysanoptera</taxon>
        <taxon>Terebrantia</taxon>
        <taxon>Thripoidea</taxon>
        <taxon>Thripidae</taxon>
        <taxon>Thrips</taxon>
    </lineage>
</organism>
<dbReference type="InterPro" id="IPR018155">
    <property type="entry name" value="Hyaluronidase"/>
</dbReference>
<evidence type="ECO:0000256" key="6">
    <source>
        <dbReference type="SAM" id="SignalP"/>
    </source>
</evidence>
<keyword evidence="4" id="KW-0378">Hydrolase</keyword>
<dbReference type="Pfam" id="PF01630">
    <property type="entry name" value="Glyco_hydro_56"/>
    <property type="match status" value="1"/>
</dbReference>
<name>A0A6P8Y6L9_THRPL</name>